<dbReference type="InterPro" id="IPR020568">
    <property type="entry name" value="Ribosomal_Su5_D2-typ_SF"/>
</dbReference>
<evidence type="ECO:0000256" key="2">
    <source>
        <dbReference type="ARBA" id="ARBA00012052"/>
    </source>
</evidence>
<keyword evidence="4 9" id="KW-0808">Transferase</keyword>
<keyword evidence="7 9" id="KW-0067">ATP-binding</keyword>
<comment type="catalytic activity">
    <reaction evidence="9">
        <text>4-CDP-2-C-methyl-D-erythritol + ATP = 4-CDP-2-C-methyl-D-erythritol 2-phosphate + ADP + H(+)</text>
        <dbReference type="Rhea" id="RHEA:18437"/>
        <dbReference type="ChEBI" id="CHEBI:15378"/>
        <dbReference type="ChEBI" id="CHEBI:30616"/>
        <dbReference type="ChEBI" id="CHEBI:57823"/>
        <dbReference type="ChEBI" id="CHEBI:57919"/>
        <dbReference type="ChEBI" id="CHEBI:456216"/>
        <dbReference type="EC" id="2.7.1.148"/>
    </reaction>
</comment>
<evidence type="ECO:0000313" key="12">
    <source>
        <dbReference type="EMBL" id="HIV99769.1"/>
    </source>
</evidence>
<dbReference type="GO" id="GO:0050515">
    <property type="term" value="F:4-(cytidine 5'-diphospho)-2-C-methyl-D-erythritol kinase activity"/>
    <property type="evidence" value="ECO:0007669"/>
    <property type="project" value="UniProtKB-UniRule"/>
</dbReference>
<dbReference type="HAMAP" id="MF_00061">
    <property type="entry name" value="IspE"/>
    <property type="match status" value="1"/>
</dbReference>
<keyword evidence="6 9" id="KW-0418">Kinase</keyword>
<dbReference type="PIRSF" id="PIRSF010376">
    <property type="entry name" value="IspE"/>
    <property type="match status" value="1"/>
</dbReference>
<feature type="binding site" evidence="9">
    <location>
        <begin position="101"/>
        <end position="111"/>
    </location>
    <ligand>
        <name>ATP</name>
        <dbReference type="ChEBI" id="CHEBI:30616"/>
    </ligand>
</feature>
<dbReference type="InterPro" id="IPR013750">
    <property type="entry name" value="GHMP_kinase_C_dom"/>
</dbReference>
<comment type="function">
    <text evidence="9">Catalyzes the phosphorylation of the position 2 hydroxy group of 4-diphosphocytidyl-2C-methyl-D-erythritol.</text>
</comment>
<accession>A0A9D1PUE1</accession>
<feature type="active site" evidence="9">
    <location>
        <position position="146"/>
    </location>
</feature>
<dbReference type="InterPro" id="IPR036554">
    <property type="entry name" value="GHMP_kinase_C_sf"/>
</dbReference>
<evidence type="ECO:0000256" key="9">
    <source>
        <dbReference type="HAMAP-Rule" id="MF_00061"/>
    </source>
</evidence>
<dbReference type="InterPro" id="IPR006204">
    <property type="entry name" value="GHMP_kinase_N_dom"/>
</dbReference>
<dbReference type="PANTHER" id="PTHR43527:SF2">
    <property type="entry name" value="4-DIPHOSPHOCYTIDYL-2-C-METHYL-D-ERYTHRITOL KINASE, CHLOROPLASTIC"/>
    <property type="match status" value="1"/>
</dbReference>
<evidence type="ECO:0000256" key="7">
    <source>
        <dbReference type="ARBA" id="ARBA00022840"/>
    </source>
</evidence>
<evidence type="ECO:0000259" key="11">
    <source>
        <dbReference type="Pfam" id="PF08544"/>
    </source>
</evidence>
<reference evidence="12" key="2">
    <citation type="submission" date="2021-04" db="EMBL/GenBank/DDBJ databases">
        <authorList>
            <person name="Gilroy R."/>
        </authorList>
    </citation>
    <scope>NUCLEOTIDE SEQUENCE</scope>
    <source>
        <strain evidence="12">ChiHecec2B26-446</strain>
    </source>
</reference>
<evidence type="ECO:0000313" key="13">
    <source>
        <dbReference type="Proteomes" id="UP000886752"/>
    </source>
</evidence>
<dbReference type="EMBL" id="DXHV01000013">
    <property type="protein sequence ID" value="HIV99769.1"/>
    <property type="molecule type" value="Genomic_DNA"/>
</dbReference>
<dbReference type="Pfam" id="PF08544">
    <property type="entry name" value="GHMP_kinases_C"/>
    <property type="match status" value="1"/>
</dbReference>
<dbReference type="NCBIfam" id="TIGR00154">
    <property type="entry name" value="ispE"/>
    <property type="match status" value="1"/>
</dbReference>
<dbReference type="GO" id="GO:0016114">
    <property type="term" value="P:terpenoid biosynthetic process"/>
    <property type="evidence" value="ECO:0007669"/>
    <property type="project" value="UniProtKB-UniRule"/>
</dbReference>
<dbReference type="EC" id="2.7.1.148" evidence="2 9"/>
<dbReference type="PANTHER" id="PTHR43527">
    <property type="entry name" value="4-DIPHOSPHOCYTIDYL-2-C-METHYL-D-ERYTHRITOL KINASE, CHLOROPLASTIC"/>
    <property type="match status" value="1"/>
</dbReference>
<dbReference type="GO" id="GO:0005524">
    <property type="term" value="F:ATP binding"/>
    <property type="evidence" value="ECO:0007669"/>
    <property type="project" value="UniProtKB-UniRule"/>
</dbReference>
<feature type="domain" description="GHMP kinase N-terminal" evidence="10">
    <location>
        <begin position="73"/>
        <end position="152"/>
    </location>
</feature>
<name>A0A9D1PUE1_9BACT</name>
<organism evidence="12 13">
    <name type="scientific">Candidatus Desulfovibrio intestinipullorum</name>
    <dbReference type="NCBI Taxonomy" id="2838536"/>
    <lineage>
        <taxon>Bacteria</taxon>
        <taxon>Pseudomonadati</taxon>
        <taxon>Thermodesulfobacteriota</taxon>
        <taxon>Desulfovibrionia</taxon>
        <taxon>Desulfovibrionales</taxon>
        <taxon>Desulfovibrionaceae</taxon>
        <taxon>Desulfovibrio</taxon>
    </lineage>
</organism>
<evidence type="ECO:0000256" key="6">
    <source>
        <dbReference type="ARBA" id="ARBA00022777"/>
    </source>
</evidence>
<dbReference type="Pfam" id="PF00288">
    <property type="entry name" value="GHMP_kinases_N"/>
    <property type="match status" value="1"/>
</dbReference>
<dbReference type="SUPFAM" id="SSF54211">
    <property type="entry name" value="Ribosomal protein S5 domain 2-like"/>
    <property type="match status" value="1"/>
</dbReference>
<evidence type="ECO:0000256" key="4">
    <source>
        <dbReference type="ARBA" id="ARBA00022679"/>
    </source>
</evidence>
<evidence type="ECO:0000256" key="3">
    <source>
        <dbReference type="ARBA" id="ARBA00017473"/>
    </source>
</evidence>
<evidence type="ECO:0000256" key="1">
    <source>
        <dbReference type="ARBA" id="ARBA00009684"/>
    </source>
</evidence>
<dbReference type="SUPFAM" id="SSF55060">
    <property type="entry name" value="GHMP Kinase, C-terminal domain"/>
    <property type="match status" value="1"/>
</dbReference>
<dbReference type="Gene3D" id="3.30.70.890">
    <property type="entry name" value="GHMP kinase, C-terminal domain"/>
    <property type="match status" value="1"/>
</dbReference>
<evidence type="ECO:0000256" key="5">
    <source>
        <dbReference type="ARBA" id="ARBA00022741"/>
    </source>
</evidence>
<dbReference type="GO" id="GO:0019288">
    <property type="term" value="P:isopentenyl diphosphate biosynthetic process, methylerythritol 4-phosphate pathway"/>
    <property type="evidence" value="ECO:0007669"/>
    <property type="project" value="UniProtKB-UniRule"/>
</dbReference>
<dbReference type="Gene3D" id="3.30.230.10">
    <property type="match status" value="1"/>
</dbReference>
<comment type="similarity">
    <text evidence="1 9">Belongs to the GHMP kinase family. IspE subfamily.</text>
</comment>
<gene>
    <name evidence="9" type="primary">ispE</name>
    <name evidence="12" type="ORF">H9894_01040</name>
</gene>
<evidence type="ECO:0000256" key="8">
    <source>
        <dbReference type="ARBA" id="ARBA00032554"/>
    </source>
</evidence>
<dbReference type="InterPro" id="IPR004424">
    <property type="entry name" value="IspE"/>
</dbReference>
<reference evidence="12" key="1">
    <citation type="journal article" date="2021" name="PeerJ">
        <title>Extensive microbial diversity within the chicken gut microbiome revealed by metagenomics and culture.</title>
        <authorList>
            <person name="Gilroy R."/>
            <person name="Ravi A."/>
            <person name="Getino M."/>
            <person name="Pursley I."/>
            <person name="Horton D.L."/>
            <person name="Alikhan N.F."/>
            <person name="Baker D."/>
            <person name="Gharbi K."/>
            <person name="Hall N."/>
            <person name="Watson M."/>
            <person name="Adriaenssens E.M."/>
            <person name="Foster-Nyarko E."/>
            <person name="Jarju S."/>
            <person name="Secka A."/>
            <person name="Antonio M."/>
            <person name="Oren A."/>
            <person name="Chaudhuri R.R."/>
            <person name="La Ragione R."/>
            <person name="Hildebrand F."/>
            <person name="Pallen M.J."/>
        </authorList>
    </citation>
    <scope>NUCLEOTIDE SEQUENCE</scope>
    <source>
        <strain evidence="12">ChiHecec2B26-446</strain>
    </source>
</reference>
<comment type="caution">
    <text evidence="12">The sequence shown here is derived from an EMBL/GenBank/DDBJ whole genome shotgun (WGS) entry which is preliminary data.</text>
</comment>
<dbReference type="Proteomes" id="UP000886752">
    <property type="component" value="Unassembled WGS sequence"/>
</dbReference>
<sequence length="308" mass="33481">MSTHQQAPVLLRAGCKINLGLAITGLREDRYHLIDSIFYPLQTPCDLLRVDERKGPAGLTVHIDAHGIDPENNTLTKAWKVFAEQTGFAPALDVHLEKGIPWGAGLGGGSADAAALLRHLSERSRENGVVVDDQTLAAMAARVGADVPFFLWNRPMRVTGIGDILEPVDLDLSPFYLVLVMPPMNVSTPWAYKSYDELCLGQHAKGRSKVTENSHSGLKALTDMVKVRKECLPIQSPVELINDLEPVVFRRYPGLRNIKELLLDHGACTASMSGSGSSIFALFTDRAQAQAAALALEWPVHLSSLAGM</sequence>
<dbReference type="InterPro" id="IPR014721">
    <property type="entry name" value="Ribsml_uS5_D2-typ_fold_subgr"/>
</dbReference>
<keyword evidence="5 9" id="KW-0547">Nucleotide-binding</keyword>
<protein>
    <recommendedName>
        <fullName evidence="3 9">4-diphosphocytidyl-2-C-methyl-D-erythritol kinase</fullName>
        <shortName evidence="9">CMK</shortName>
        <ecNumber evidence="2 9">2.7.1.148</ecNumber>
    </recommendedName>
    <alternativeName>
        <fullName evidence="8 9">4-(cytidine-5'-diphospho)-2-C-methyl-D-erythritol kinase</fullName>
    </alternativeName>
</protein>
<dbReference type="AlphaFoldDB" id="A0A9D1PUE1"/>
<comment type="pathway">
    <text evidence="9">Isoprenoid biosynthesis; isopentenyl diphosphate biosynthesis via DXP pathway; isopentenyl diphosphate from 1-deoxy-D-xylulose 5-phosphate: step 3/6.</text>
</comment>
<proteinExistence type="inferred from homology"/>
<evidence type="ECO:0000259" key="10">
    <source>
        <dbReference type="Pfam" id="PF00288"/>
    </source>
</evidence>
<feature type="domain" description="GHMP kinase C-terminal" evidence="11">
    <location>
        <begin position="243"/>
        <end position="296"/>
    </location>
</feature>
<keyword evidence="9" id="KW-0414">Isoprene biosynthesis</keyword>
<feature type="active site" evidence="9">
    <location>
        <position position="16"/>
    </location>
</feature>